<comment type="subcellular location">
    <subcellularLocation>
        <location evidence="1 7">Nucleus</location>
    </subcellularLocation>
</comment>
<feature type="region of interest" description="Disordered" evidence="8">
    <location>
        <begin position="1124"/>
        <end position="1177"/>
    </location>
</feature>
<dbReference type="PANTHER" id="PTHR12809:SF2">
    <property type="entry name" value="MEDIATOR OF RNA POLYMERASE II TRANSCRIPTION SUBUNIT 14"/>
    <property type="match status" value="1"/>
</dbReference>
<name>A0ABD2KGV4_HETSC</name>
<keyword evidence="5 7" id="KW-0804">Transcription</keyword>
<comment type="caution">
    <text evidence="10">The sequence shown here is derived from an EMBL/GenBank/DDBJ whole genome shotgun (WGS) entry which is preliminary data.</text>
</comment>
<keyword evidence="6 7" id="KW-0539">Nucleus</keyword>
<evidence type="ECO:0000256" key="3">
    <source>
        <dbReference type="ARBA" id="ARBA00023015"/>
    </source>
</evidence>
<accession>A0ABD2KGV4</accession>
<evidence type="ECO:0000256" key="5">
    <source>
        <dbReference type="ARBA" id="ARBA00023163"/>
    </source>
</evidence>
<evidence type="ECO:0000259" key="9">
    <source>
        <dbReference type="PROSITE" id="PS50033"/>
    </source>
</evidence>
<dbReference type="InterPro" id="IPR036249">
    <property type="entry name" value="Thioredoxin-like_sf"/>
</dbReference>
<dbReference type="GO" id="GO:0003712">
    <property type="term" value="F:transcription coregulator activity"/>
    <property type="evidence" value="ECO:0007669"/>
    <property type="project" value="UniProtKB-UniRule"/>
</dbReference>
<dbReference type="Pfam" id="PF14555">
    <property type="entry name" value="UBA_4"/>
    <property type="match status" value="1"/>
</dbReference>
<feature type="compositionally biased region" description="Polar residues" evidence="8">
    <location>
        <begin position="20"/>
        <end position="30"/>
    </location>
</feature>
<dbReference type="PROSITE" id="PS50033">
    <property type="entry name" value="UBX"/>
    <property type="match status" value="1"/>
</dbReference>
<dbReference type="Gene3D" id="3.10.20.90">
    <property type="entry name" value="Phosphatidylinositol 3-kinase Catalytic Subunit, Chain A, domain 1"/>
    <property type="match status" value="1"/>
</dbReference>
<dbReference type="Proteomes" id="UP001620645">
    <property type="component" value="Unassembled WGS sequence"/>
</dbReference>
<comment type="similarity">
    <text evidence="2 7">Belongs to the Mediator complex subunit 14 family.</text>
</comment>
<keyword evidence="3 7" id="KW-0805">Transcription regulation</keyword>
<sequence>MPAPLAVEQQMLSEDGSDANIPQQHFSANGTPQQPPSAAVPPATAAAHLLKNSLSAPLLANLPPVPPQCGPPTVSLALLIDFAIHWNYRQFEILSELNSKKKETDRKISVVEFAHNTRLIFVRLLAIVRWLKSAKKFEPLASIRHLLDEQATRYVETADRLVEIARNELPNARLPAFQVAQAVDVLTLGSYPRLPQNIKDRFIPPLPLGAAERRLTLRQLNKLIEFHLAQQAAQLSPRIRHITVRNGMACLVVPGEFEMELTRLGDEPTTRWTLLNIRILVESAEVGEGQQMVHPLQINFLHQMVQEKLDSANEPIMAAYIVLHWFCRSLHLDILFCQALQIAKINRSGKGSEGSSQQYIRVDEYNEKECRLAISYWLRREGGTIHGRLSSHYRMLIFGDKNNSHVGLKIRHHPSSTELPTIDHEQSPSLQRLLNETVLFRCRERLLAVQQLLEAAFRILSSQPNTKCPSNASPSSTNSEDASQQFVHQSGHSLLTLSCPLVLIGDCHPDECLTVAVNTFSGAVIARVEVLGHREEIHKLEHQLNTCPTVLLHSSASSLSAFSVNAIGRLLARLRVLVIGERLNRALVGMQVNSLNEAQALPLMSKLNSLPAERRIFQFIRDDQFYLVVTFAPDDQTGVRINFHLFSASENRLTLLDLDAENIIRTAPAPSLRPQKSESFQNFYKRNKKQSEGRPPLVRNENFRNGGTRTYFPWNMTVSFSRHFFMDSENALQSFKEFTGCTDDHSARRLLSKCAWNLERAIDFFFSGRREEEEEGDGEVMWDEQQPMTSQGTRRRISHFANSPWTTPAIGGHAANGNRRTDETSHNQFRTARMDDDSVQTLDDSDVQMVEESDRKAAPPPKAVNGSAAAASSDGVRAPIAPVQGVLIEQSFRETYQNRERLWNPVFEQYRQDHQQPSSSSAAAPFVSRRANGANNRIDLGEQFAVRPSARAPLAPLSVVPLNQNDADENDGRPTHSHHRKTLQTLFRPPVELMFQGDWDQALQAARQKGVWLLVNVQEASEFACAVLNRDIWSAETVREVVRSNFLFWQVYHDSADGARIRNYYGLSSFPAIFIVDPRTGEEVSGRLKASDSVSFLDSLTSFLDQNPTFEARDRFIREQTSSILPPEFVRTTSPPPPKNRTETPTKKRKMPVDDEEKDTGTEGKGQQVKTKKEEEEERMMNIQAKKIKRVMTISDHEDLSTRHPFASSQFAASNEQLFDSNEWRHWLLNCDGQSKGKPTIINGKVSPPRIAQMLLRLPDGRTERVRMWMAAPLSALFSLLSSLGFAPAAHQLVLDYPRREYTLSPQNRSLSLESVGFGVQEVVHVDRIAP</sequence>
<dbReference type="Gene3D" id="3.40.30.10">
    <property type="entry name" value="Glutaredoxin"/>
    <property type="match status" value="1"/>
</dbReference>
<reference evidence="10 11" key="1">
    <citation type="submission" date="2024-10" db="EMBL/GenBank/DDBJ databases">
        <authorList>
            <person name="Kim D."/>
        </authorList>
    </citation>
    <scope>NUCLEOTIDE SEQUENCE [LARGE SCALE GENOMIC DNA]</scope>
    <source>
        <strain evidence="10">Taebaek</strain>
    </source>
</reference>
<evidence type="ECO:0000313" key="10">
    <source>
        <dbReference type="EMBL" id="KAL3101890.1"/>
    </source>
</evidence>
<dbReference type="InterPro" id="IPR013947">
    <property type="entry name" value="Mediator_Med14"/>
</dbReference>
<dbReference type="InterPro" id="IPR001012">
    <property type="entry name" value="UBX_dom"/>
</dbReference>
<protein>
    <recommendedName>
        <fullName evidence="7">Mediator of RNA polymerase II transcription subunit 14</fullName>
    </recommendedName>
    <alternativeName>
        <fullName evidence="7">Mediator complex subunit 14</fullName>
    </alternativeName>
</protein>
<gene>
    <name evidence="10" type="ORF">niasHS_003299</name>
</gene>
<evidence type="ECO:0000256" key="1">
    <source>
        <dbReference type="ARBA" id="ARBA00004123"/>
    </source>
</evidence>
<dbReference type="EMBL" id="JBICCN010000026">
    <property type="protein sequence ID" value="KAL3101890.1"/>
    <property type="molecule type" value="Genomic_DNA"/>
</dbReference>
<evidence type="ECO:0000313" key="11">
    <source>
        <dbReference type="Proteomes" id="UP001620645"/>
    </source>
</evidence>
<dbReference type="CDD" id="cd02958">
    <property type="entry name" value="UAS"/>
    <property type="match status" value="1"/>
</dbReference>
<dbReference type="SUPFAM" id="SSF46934">
    <property type="entry name" value="UBA-like"/>
    <property type="match status" value="1"/>
</dbReference>
<feature type="region of interest" description="Disordered" evidence="8">
    <location>
        <begin position="1"/>
        <end position="42"/>
    </location>
</feature>
<comment type="function">
    <text evidence="7">Component of the Mediator complex, a coactivator involved in the regulated transcription of nearly all RNA polymerase II-dependent genes. Mediator functions as a bridge to convey information from gene-specific regulatory proteins to the basal RNA polymerase II transcription machinery. Mediator is recruited to promoters by direct interactions with regulatory proteins and serves as a scaffold for the assembly of a functional preinitiation complex with RNA polymerase II and the general transcription factors.</text>
</comment>
<dbReference type="PANTHER" id="PTHR12809">
    <property type="entry name" value="MEDIATOR COMPLEX SUBUNIT"/>
    <property type="match status" value="1"/>
</dbReference>
<comment type="subunit">
    <text evidence="7">Component of the Mediator complex.</text>
</comment>
<feature type="domain" description="UBX" evidence="9">
    <location>
        <begin position="1247"/>
        <end position="1326"/>
    </location>
</feature>
<keyword evidence="11" id="KW-1185">Reference proteome</keyword>
<dbReference type="Gene3D" id="1.10.8.10">
    <property type="entry name" value="DNA helicase RuvA subunit, C-terminal domain"/>
    <property type="match status" value="1"/>
</dbReference>
<evidence type="ECO:0000256" key="6">
    <source>
        <dbReference type="ARBA" id="ARBA00023242"/>
    </source>
</evidence>
<evidence type="ECO:0000256" key="7">
    <source>
        <dbReference type="RuleBase" id="RU365082"/>
    </source>
</evidence>
<dbReference type="Pfam" id="PF13899">
    <property type="entry name" value="Thioredoxin_7"/>
    <property type="match status" value="1"/>
</dbReference>
<proteinExistence type="inferred from homology"/>
<dbReference type="SUPFAM" id="SSF52833">
    <property type="entry name" value="Thioredoxin-like"/>
    <property type="match status" value="1"/>
</dbReference>
<dbReference type="InterPro" id="IPR009060">
    <property type="entry name" value="UBA-like_sf"/>
</dbReference>
<dbReference type="InterPro" id="IPR055122">
    <property type="entry name" value="Med14_N"/>
</dbReference>
<dbReference type="InterPro" id="IPR006577">
    <property type="entry name" value="UAS"/>
</dbReference>
<organism evidence="10 11">
    <name type="scientific">Heterodera schachtii</name>
    <name type="common">Sugarbeet cyst nematode worm</name>
    <name type="synonym">Tylenchus schachtii</name>
    <dbReference type="NCBI Taxonomy" id="97005"/>
    <lineage>
        <taxon>Eukaryota</taxon>
        <taxon>Metazoa</taxon>
        <taxon>Ecdysozoa</taxon>
        <taxon>Nematoda</taxon>
        <taxon>Chromadorea</taxon>
        <taxon>Rhabditida</taxon>
        <taxon>Tylenchina</taxon>
        <taxon>Tylenchomorpha</taxon>
        <taxon>Tylenchoidea</taxon>
        <taxon>Heteroderidae</taxon>
        <taxon>Heteroderinae</taxon>
        <taxon>Heterodera</taxon>
    </lineage>
</organism>
<dbReference type="GO" id="GO:0016592">
    <property type="term" value="C:mediator complex"/>
    <property type="evidence" value="ECO:0007669"/>
    <property type="project" value="UniProtKB-UniRule"/>
</dbReference>
<evidence type="ECO:0000256" key="4">
    <source>
        <dbReference type="ARBA" id="ARBA00023159"/>
    </source>
</evidence>
<evidence type="ECO:0000256" key="8">
    <source>
        <dbReference type="SAM" id="MobiDB-lite"/>
    </source>
</evidence>
<dbReference type="SUPFAM" id="SSF54236">
    <property type="entry name" value="Ubiquitin-like"/>
    <property type="match status" value="1"/>
</dbReference>
<feature type="region of interest" description="Disordered" evidence="8">
    <location>
        <begin position="464"/>
        <end position="483"/>
    </location>
</feature>
<dbReference type="InterPro" id="IPR029071">
    <property type="entry name" value="Ubiquitin-like_domsf"/>
</dbReference>
<feature type="region of interest" description="Disordered" evidence="8">
    <location>
        <begin position="801"/>
        <end position="874"/>
    </location>
</feature>
<dbReference type="SMART" id="SM00594">
    <property type="entry name" value="UAS"/>
    <property type="match status" value="1"/>
</dbReference>
<dbReference type="Pfam" id="PF08638">
    <property type="entry name" value="Med14"/>
    <property type="match status" value="1"/>
</dbReference>
<keyword evidence="4 7" id="KW-0010">Activator</keyword>
<evidence type="ECO:0000256" key="2">
    <source>
        <dbReference type="ARBA" id="ARBA00007813"/>
    </source>
</evidence>